<gene>
    <name evidence="5" type="ORF">HannXRQ_Chr16g0530381</name>
    <name evidence="4" type="ORF">HanXRQr2_Chr16g0775391</name>
</gene>
<dbReference type="EC" id="1.1.1.208" evidence="4"/>
<proteinExistence type="inferred from homology"/>
<dbReference type="GO" id="GO:0047501">
    <property type="term" value="F:(+)-neomenthol dehydrogenase activity"/>
    <property type="evidence" value="ECO:0007669"/>
    <property type="project" value="UniProtKB-EC"/>
</dbReference>
<keyword evidence="2" id="KW-0521">NADP</keyword>
<evidence type="ECO:0000313" key="6">
    <source>
        <dbReference type="Proteomes" id="UP000215914"/>
    </source>
</evidence>
<dbReference type="PANTHER" id="PTHR43490">
    <property type="entry name" value="(+)-NEOMENTHOL DEHYDROGENASE"/>
    <property type="match status" value="1"/>
</dbReference>
<evidence type="ECO:0000256" key="3">
    <source>
        <dbReference type="ARBA" id="ARBA00023002"/>
    </source>
</evidence>
<dbReference type="InterPro" id="IPR036291">
    <property type="entry name" value="NAD(P)-bd_dom_sf"/>
</dbReference>
<dbReference type="Pfam" id="PF00106">
    <property type="entry name" value="adh_short"/>
    <property type="match status" value="1"/>
</dbReference>
<evidence type="ECO:0000313" key="5">
    <source>
        <dbReference type="EMBL" id="OTF93209.1"/>
    </source>
</evidence>
<name>A0A251S3U8_HELAN</name>
<dbReference type="InterPro" id="IPR002347">
    <property type="entry name" value="SDR_fam"/>
</dbReference>
<dbReference type="PRINTS" id="PR00081">
    <property type="entry name" value="GDHRDH"/>
</dbReference>
<dbReference type="OMA" id="YTRIMSK"/>
<keyword evidence="6" id="KW-1185">Reference proteome</keyword>
<dbReference type="STRING" id="4232.A0A251S3U8"/>
<dbReference type="PANTHER" id="PTHR43490:SF135">
    <property type="entry name" value="OS02G0640800 PROTEIN"/>
    <property type="match status" value="1"/>
</dbReference>
<dbReference type="EMBL" id="MNCJ02000331">
    <property type="protein sequence ID" value="KAF5762323.1"/>
    <property type="molecule type" value="Genomic_DNA"/>
</dbReference>
<comment type="similarity">
    <text evidence="1">Belongs to the short-chain dehydrogenases/reductases (SDR) family.</text>
</comment>
<evidence type="ECO:0000313" key="4">
    <source>
        <dbReference type="EMBL" id="KAF5762323.1"/>
    </source>
</evidence>
<keyword evidence="3 4" id="KW-0560">Oxidoreductase</keyword>
<accession>A0A251S3U8</accession>
<dbReference type="AlphaFoldDB" id="A0A251S3U8"/>
<evidence type="ECO:0000256" key="1">
    <source>
        <dbReference type="ARBA" id="ARBA00006484"/>
    </source>
</evidence>
<dbReference type="InParanoid" id="A0A251S3U8"/>
<dbReference type="SUPFAM" id="SSF51735">
    <property type="entry name" value="NAD(P)-binding Rossmann-fold domains"/>
    <property type="match status" value="1"/>
</dbReference>
<reference evidence="5" key="2">
    <citation type="submission" date="2017-02" db="EMBL/GenBank/DDBJ databases">
        <title>Sunflower complete genome.</title>
        <authorList>
            <person name="Langlade N."/>
            <person name="Munos S."/>
        </authorList>
    </citation>
    <scope>NUCLEOTIDE SEQUENCE [LARGE SCALE GENOMIC DNA]</scope>
    <source>
        <tissue evidence="5">Leaves</tissue>
    </source>
</reference>
<reference evidence="4 6" key="1">
    <citation type="journal article" date="2017" name="Nature">
        <title>The sunflower genome provides insights into oil metabolism, flowering and Asterid evolution.</title>
        <authorList>
            <person name="Badouin H."/>
            <person name="Gouzy J."/>
            <person name="Grassa C.J."/>
            <person name="Murat F."/>
            <person name="Staton S.E."/>
            <person name="Cottret L."/>
            <person name="Lelandais-Briere C."/>
            <person name="Owens G.L."/>
            <person name="Carrere S."/>
            <person name="Mayjonade B."/>
            <person name="Legrand L."/>
            <person name="Gill N."/>
            <person name="Kane N.C."/>
            <person name="Bowers J.E."/>
            <person name="Hubner S."/>
            <person name="Bellec A."/>
            <person name="Berard A."/>
            <person name="Berges H."/>
            <person name="Blanchet N."/>
            <person name="Boniface M.C."/>
            <person name="Brunel D."/>
            <person name="Catrice O."/>
            <person name="Chaidir N."/>
            <person name="Claudel C."/>
            <person name="Donnadieu C."/>
            <person name="Faraut T."/>
            <person name="Fievet G."/>
            <person name="Helmstetter N."/>
            <person name="King M."/>
            <person name="Knapp S.J."/>
            <person name="Lai Z."/>
            <person name="Le Paslier M.C."/>
            <person name="Lippi Y."/>
            <person name="Lorenzon L."/>
            <person name="Mandel J.R."/>
            <person name="Marage G."/>
            <person name="Marchand G."/>
            <person name="Marquand E."/>
            <person name="Bret-Mestries E."/>
            <person name="Morien E."/>
            <person name="Nambeesan S."/>
            <person name="Nguyen T."/>
            <person name="Pegot-Espagnet P."/>
            <person name="Pouilly N."/>
            <person name="Raftis F."/>
            <person name="Sallet E."/>
            <person name="Schiex T."/>
            <person name="Thomas J."/>
            <person name="Vandecasteele C."/>
            <person name="Vares D."/>
            <person name="Vear F."/>
            <person name="Vautrin S."/>
            <person name="Crespi M."/>
            <person name="Mangin B."/>
            <person name="Burke J.M."/>
            <person name="Salse J."/>
            <person name="Munos S."/>
            <person name="Vincourt P."/>
            <person name="Rieseberg L.H."/>
            <person name="Langlade N.B."/>
        </authorList>
    </citation>
    <scope>NUCLEOTIDE SEQUENCE [LARGE SCALE GENOMIC DNA]</scope>
    <source>
        <strain evidence="6">cv. SF193</strain>
        <tissue evidence="4">Leaves</tissue>
    </source>
</reference>
<sequence>MEEKRCAVVTGGNKGIGFEIFRQLALNNIQVILTAGNESRGIEAVNKLNDCGLPIPNVIFHQLDIQDSTSMPYLVQFIKTCFTKLDILALLERLVDENGEFLPGVSEQTCEMVEECLKTNYYGTKRVTEALVPLLQLSKSSRIVNITSNFGLLFHIPNEKSKEELDDIDNLTEERIDEIIQLFLRESKTNKFRENGWPLAPSSAYIVSKVVMNAYTRLIAKKSFKTGFL</sequence>
<protein>
    <submittedName>
        <fullName evidence="4">(+)-neomenthol dehydrogenase</fullName>
        <ecNumber evidence="4">1.1.1.208</ecNumber>
    </submittedName>
    <submittedName>
        <fullName evidence="5">Putative glucose/ribitol dehydrogenase</fullName>
    </submittedName>
</protein>
<evidence type="ECO:0000256" key="2">
    <source>
        <dbReference type="ARBA" id="ARBA00022857"/>
    </source>
</evidence>
<dbReference type="Gene3D" id="3.40.50.720">
    <property type="entry name" value="NAD(P)-binding Rossmann-like Domain"/>
    <property type="match status" value="1"/>
</dbReference>
<dbReference type="Gramene" id="mRNA:HanXRQr2_Chr16g0775391">
    <property type="protein sequence ID" value="mRNA:HanXRQr2_Chr16g0775391"/>
    <property type="gene ID" value="HanXRQr2_Chr16g0775391"/>
</dbReference>
<dbReference type="Proteomes" id="UP000215914">
    <property type="component" value="Chromosome 16"/>
</dbReference>
<organism evidence="5 6">
    <name type="scientific">Helianthus annuus</name>
    <name type="common">Common sunflower</name>
    <dbReference type="NCBI Taxonomy" id="4232"/>
    <lineage>
        <taxon>Eukaryota</taxon>
        <taxon>Viridiplantae</taxon>
        <taxon>Streptophyta</taxon>
        <taxon>Embryophyta</taxon>
        <taxon>Tracheophyta</taxon>
        <taxon>Spermatophyta</taxon>
        <taxon>Magnoliopsida</taxon>
        <taxon>eudicotyledons</taxon>
        <taxon>Gunneridae</taxon>
        <taxon>Pentapetalae</taxon>
        <taxon>asterids</taxon>
        <taxon>campanulids</taxon>
        <taxon>Asterales</taxon>
        <taxon>Asteraceae</taxon>
        <taxon>Asteroideae</taxon>
        <taxon>Heliantheae alliance</taxon>
        <taxon>Heliantheae</taxon>
        <taxon>Helianthus</taxon>
    </lineage>
</organism>
<reference evidence="4" key="3">
    <citation type="submission" date="2020-06" db="EMBL/GenBank/DDBJ databases">
        <title>Helianthus annuus Genome sequencing and assembly Release 2.</title>
        <authorList>
            <person name="Gouzy J."/>
            <person name="Langlade N."/>
            <person name="Munos S."/>
        </authorList>
    </citation>
    <scope>NUCLEOTIDE SEQUENCE</scope>
    <source>
        <tissue evidence="4">Leaves</tissue>
    </source>
</reference>
<dbReference type="EMBL" id="CM007905">
    <property type="protein sequence ID" value="OTF93209.1"/>
    <property type="molecule type" value="Genomic_DNA"/>
</dbReference>